<dbReference type="GO" id="GO:0005227">
    <property type="term" value="F:calcium-activated cation channel activity"/>
    <property type="evidence" value="ECO:0007669"/>
    <property type="project" value="InterPro"/>
</dbReference>
<evidence type="ECO:0000256" key="7">
    <source>
        <dbReference type="ARBA" id="ARBA00023065"/>
    </source>
</evidence>
<evidence type="ECO:0000256" key="6">
    <source>
        <dbReference type="ARBA" id="ARBA00022989"/>
    </source>
</evidence>
<dbReference type="PANTHER" id="PTHR13018:SF117">
    <property type="entry name" value="CSC1-LIKE PROTEIN RXW8"/>
    <property type="match status" value="1"/>
</dbReference>
<keyword evidence="3" id="KW-0813">Transport</keyword>
<evidence type="ECO:0008006" key="16">
    <source>
        <dbReference type="Google" id="ProtNLM"/>
    </source>
</evidence>
<organism evidence="14 15">
    <name type="scientific">Quercus lobata</name>
    <name type="common">Valley oak</name>
    <dbReference type="NCBI Taxonomy" id="97700"/>
    <lineage>
        <taxon>Eukaryota</taxon>
        <taxon>Viridiplantae</taxon>
        <taxon>Streptophyta</taxon>
        <taxon>Embryophyta</taxon>
        <taxon>Tracheophyta</taxon>
        <taxon>Spermatophyta</taxon>
        <taxon>Magnoliopsida</taxon>
        <taxon>eudicotyledons</taxon>
        <taxon>Gunneridae</taxon>
        <taxon>Pentapetalae</taxon>
        <taxon>rosids</taxon>
        <taxon>fabids</taxon>
        <taxon>Fagales</taxon>
        <taxon>Fagaceae</taxon>
        <taxon>Quercus</taxon>
    </lineage>
</organism>
<evidence type="ECO:0000256" key="1">
    <source>
        <dbReference type="ARBA" id="ARBA00004141"/>
    </source>
</evidence>
<dbReference type="EMBL" id="LRBV02000003">
    <property type="status" value="NOT_ANNOTATED_CDS"/>
    <property type="molecule type" value="Genomic_DNA"/>
</dbReference>
<evidence type="ECO:0000256" key="9">
    <source>
        <dbReference type="ARBA" id="ARBA00023303"/>
    </source>
</evidence>
<evidence type="ECO:0000259" key="13">
    <source>
        <dbReference type="Pfam" id="PF14703"/>
    </source>
</evidence>
<dbReference type="AlphaFoldDB" id="A0A7N2LAR1"/>
<feature type="transmembrane region" description="Helical" evidence="10">
    <location>
        <begin position="401"/>
        <end position="424"/>
    </location>
</feature>
<dbReference type="Pfam" id="PF13967">
    <property type="entry name" value="RSN1_TM"/>
    <property type="match status" value="1"/>
</dbReference>
<feature type="transmembrane region" description="Helical" evidence="10">
    <location>
        <begin position="555"/>
        <end position="578"/>
    </location>
</feature>
<evidence type="ECO:0000256" key="4">
    <source>
        <dbReference type="ARBA" id="ARBA00022692"/>
    </source>
</evidence>
<keyword evidence="5" id="KW-0106">Calcium</keyword>
<feature type="transmembrane region" description="Helical" evidence="10">
    <location>
        <begin position="360"/>
        <end position="381"/>
    </location>
</feature>
<dbReference type="InterPro" id="IPR032880">
    <property type="entry name" value="CSC1/OSCA1-like_N"/>
</dbReference>
<reference evidence="14" key="2">
    <citation type="submission" date="2021-01" db="UniProtKB">
        <authorList>
            <consortium name="EnsemblPlants"/>
        </authorList>
    </citation>
    <scope>IDENTIFICATION</scope>
</reference>
<dbReference type="EnsemblPlants" id="QL03p070928:mrna">
    <property type="protein sequence ID" value="QL03p070928:mrna"/>
    <property type="gene ID" value="QL03p070928"/>
</dbReference>
<dbReference type="InterPro" id="IPR045122">
    <property type="entry name" value="Csc1-like"/>
</dbReference>
<dbReference type="Pfam" id="PF02714">
    <property type="entry name" value="RSN1_7TM"/>
    <property type="match status" value="1"/>
</dbReference>
<feature type="transmembrane region" description="Helical" evidence="10">
    <location>
        <begin position="134"/>
        <end position="154"/>
    </location>
</feature>
<evidence type="ECO:0000259" key="11">
    <source>
        <dbReference type="Pfam" id="PF02714"/>
    </source>
</evidence>
<evidence type="ECO:0000256" key="8">
    <source>
        <dbReference type="ARBA" id="ARBA00023136"/>
    </source>
</evidence>
<feature type="transmembrane region" description="Helical" evidence="10">
    <location>
        <begin position="80"/>
        <end position="104"/>
    </location>
</feature>
<reference evidence="14 15" key="1">
    <citation type="journal article" date="2016" name="G3 (Bethesda)">
        <title>First Draft Assembly and Annotation of the Genome of a California Endemic Oak Quercus lobata Nee (Fagaceae).</title>
        <authorList>
            <person name="Sork V.L."/>
            <person name="Fitz-Gibbon S.T."/>
            <person name="Puiu D."/>
            <person name="Crepeau M."/>
            <person name="Gugger P.F."/>
            <person name="Sherman R."/>
            <person name="Stevens K."/>
            <person name="Langley C.H."/>
            <person name="Pellegrini M."/>
            <person name="Salzberg S.L."/>
        </authorList>
    </citation>
    <scope>NUCLEOTIDE SEQUENCE [LARGE SCALE GENOMIC DNA]</scope>
    <source>
        <strain evidence="14 15">cv. SW786</strain>
    </source>
</reference>
<feature type="domain" description="CSC1/OSCA1-like cytosolic" evidence="13">
    <location>
        <begin position="247"/>
        <end position="290"/>
    </location>
</feature>
<dbReference type="GO" id="GO:0005886">
    <property type="term" value="C:plasma membrane"/>
    <property type="evidence" value="ECO:0007669"/>
    <property type="project" value="TreeGrafter"/>
</dbReference>
<proteinExistence type="inferred from homology"/>
<feature type="transmembrane region" description="Helical" evidence="10">
    <location>
        <begin position="505"/>
        <end position="535"/>
    </location>
</feature>
<feature type="domain" description="CSC1/OSCA1-like N-terminal transmembrane" evidence="12">
    <location>
        <begin position="11"/>
        <end position="155"/>
    </location>
</feature>
<keyword evidence="15" id="KW-1185">Reference proteome</keyword>
<dbReference type="Proteomes" id="UP000594261">
    <property type="component" value="Chromosome 3"/>
</dbReference>
<accession>A0A7N2LAR1</accession>
<dbReference type="InterPro" id="IPR003864">
    <property type="entry name" value="CSC1/OSCA1-like_7TM"/>
</dbReference>
<sequence>MDSYALTDFEIITLVLCGVIFLLYSILREQPSNVRVYFRGRLASRCWTFERFVPSRSWIVDAFAANEKELLRVGGMDALVFHRIIVFSIKIFAVVTVFGGILVFQVNYFEQLNCHDRSLKVFTIENVKEGSRWLWTYCLGLYIITCSACILLYIEYKNIAKMRRAHLTGSPTNPSHFTVLVRAIPWSSEESYSDSVKKNFTNYYLSHQMVYQPERIEKSMCIFKIRPYGFFLMDGASAFVSFKTQDGASAFVSFKTRYAAAAARHVQLSSNPMLWVTKMAPEPQDVDWSNLDIPFRQFWIRKMGTLVATIAFIFVFLYPMAFVQVLTQLDELEKTYLVQKAFPFLGELLKMKYMTQLVTAYLPSLILNLALYAVPPTMMLFSRLEGSISLSGRQMNACCKVLYFTIWNVFFVSVFVRFVIGYYINQWSASSNVKDIVAELAIAVPRQVGFFTTFVLMYGWISLACEAIQISVLFRNLGKRFIQRIRDDSSNETLSFPYHKEVPRLLLFGFLGFICSILAPSILAFVLAYFMLAYFVYRNQIVNVYTSKHDSGGQFWPVVHNTTIFSLIITQITTLGAFGIKQSPVASGFTIPLIICTLIFNEYCRRQFLPIFKNNDAQILNEMDRKDEQSGKVEQIHQLLISAYHKK</sequence>
<dbReference type="InParanoid" id="A0A7N2LAR1"/>
<keyword evidence="8 10" id="KW-0472">Membrane</keyword>
<dbReference type="InterPro" id="IPR027815">
    <property type="entry name" value="CSC1/OSCA1-like_cyt"/>
</dbReference>
<evidence type="ECO:0000256" key="3">
    <source>
        <dbReference type="ARBA" id="ARBA00022448"/>
    </source>
</evidence>
<feature type="transmembrane region" description="Helical" evidence="10">
    <location>
        <begin position="306"/>
        <end position="327"/>
    </location>
</feature>
<evidence type="ECO:0000259" key="12">
    <source>
        <dbReference type="Pfam" id="PF13967"/>
    </source>
</evidence>
<keyword evidence="9" id="KW-0407">Ion channel</keyword>
<keyword evidence="7" id="KW-0406">Ion transport</keyword>
<evidence type="ECO:0000313" key="15">
    <source>
        <dbReference type="Proteomes" id="UP000594261"/>
    </source>
</evidence>
<evidence type="ECO:0000313" key="14">
    <source>
        <dbReference type="EnsemblPlants" id="QL03p070928:mrna"/>
    </source>
</evidence>
<evidence type="ECO:0000256" key="5">
    <source>
        <dbReference type="ARBA" id="ARBA00022837"/>
    </source>
</evidence>
<name>A0A7N2LAR1_QUELO</name>
<dbReference type="PANTHER" id="PTHR13018">
    <property type="entry name" value="PROBABLE MEMBRANE PROTEIN DUF221-RELATED"/>
    <property type="match status" value="1"/>
</dbReference>
<dbReference type="Gramene" id="QL03p070928:mrna">
    <property type="protein sequence ID" value="QL03p070928:mrna"/>
    <property type="gene ID" value="QL03p070928"/>
</dbReference>
<comment type="subcellular location">
    <subcellularLocation>
        <location evidence="1">Membrane</location>
        <topology evidence="1">Multi-pass membrane protein</topology>
    </subcellularLocation>
</comment>
<keyword evidence="6 10" id="KW-1133">Transmembrane helix</keyword>
<protein>
    <recommendedName>
        <fullName evidence="16">CSC1-like protein RXW8</fullName>
    </recommendedName>
</protein>
<feature type="transmembrane region" description="Helical" evidence="10">
    <location>
        <begin position="585"/>
        <end position="603"/>
    </location>
</feature>
<keyword evidence="4 10" id="KW-0812">Transmembrane</keyword>
<dbReference type="OMA" id="HRVMENT"/>
<dbReference type="Pfam" id="PF14703">
    <property type="entry name" value="PHM7_cyt"/>
    <property type="match status" value="1"/>
</dbReference>
<evidence type="ECO:0000256" key="2">
    <source>
        <dbReference type="ARBA" id="ARBA00007779"/>
    </source>
</evidence>
<comment type="similarity">
    <text evidence="2">Belongs to the CSC1 (TC 1.A.17) family.</text>
</comment>
<feature type="transmembrane region" description="Helical" evidence="10">
    <location>
        <begin position="6"/>
        <end position="27"/>
    </location>
</feature>
<feature type="domain" description="CSC1/OSCA1-like 7TM region" evidence="11">
    <location>
        <begin position="301"/>
        <end position="578"/>
    </location>
</feature>
<evidence type="ECO:0000256" key="10">
    <source>
        <dbReference type="SAM" id="Phobius"/>
    </source>
</evidence>